<feature type="coiled-coil region" evidence="1">
    <location>
        <begin position="90"/>
        <end position="175"/>
    </location>
</feature>
<dbReference type="EMBL" id="CP124755">
    <property type="protein sequence ID" value="WGZ91035.1"/>
    <property type="molecule type" value="Genomic_DNA"/>
</dbReference>
<evidence type="ECO:0000313" key="3">
    <source>
        <dbReference type="EMBL" id="WGZ91035.1"/>
    </source>
</evidence>
<sequence length="298" mass="33530">MKIRCLDCGHSEKVDLDFFVKIIGGATAGFGFWAWVSFLFAGTGFAMAICIAIIAGGTAMLAYKNEIIDWIVNKGYKCDRCGGQRWAAVSPQMEKDINAKEAKIASLEKEAKTLRQNFADKEKEAFDYVKKQDSSVSIEEVTELLEEIEEKDSKIKALLADKEEWENHKEELLAAQEKVVGNLEKRFSACYSSLTFSKRALKRIVRLPESDRIKLEQQLGFLQHNPKNANFRDDIIGTEIKELGFGNGGRVYILKEGSRFLVTCVGNKNSQNTDLKHLKSAYKSESINQLKIKDLVPS</sequence>
<feature type="transmembrane region" description="Helical" evidence="2">
    <location>
        <begin position="44"/>
        <end position="63"/>
    </location>
</feature>
<keyword evidence="2" id="KW-1133">Transmembrane helix</keyword>
<keyword evidence="2" id="KW-0472">Membrane</keyword>
<protein>
    <submittedName>
        <fullName evidence="3">Uncharacterized protein</fullName>
    </submittedName>
</protein>
<gene>
    <name evidence="3" type="ORF">QJT80_00865</name>
</gene>
<evidence type="ECO:0000256" key="1">
    <source>
        <dbReference type="SAM" id="Coils"/>
    </source>
</evidence>
<reference evidence="3" key="1">
    <citation type="journal article" date="2023" name="Int. J. Mol. Sci.">
        <title>Metagenomics Revealed a New Genus 'Candidatus Thiocaldithrix dubininis' gen. nov., sp. nov. and a New Species 'Candidatus Thiothrix putei' sp. nov. in the Family Thiotrichaceae, Some Members of Which Have Traits of Both Na+- and H+-Motive Energetics.</title>
        <authorList>
            <person name="Ravin N.V."/>
            <person name="Muntyan M.S."/>
            <person name="Smolyakov D.D."/>
            <person name="Rudenko T.S."/>
            <person name="Beletsky A.V."/>
            <person name="Mardanov A.V."/>
            <person name="Grabovich M.Y."/>
        </authorList>
    </citation>
    <scope>NUCLEOTIDE SEQUENCE</scope>
    <source>
        <strain evidence="3">GKL-01</strain>
    </source>
</reference>
<proteinExistence type="predicted"/>
<evidence type="ECO:0000256" key="2">
    <source>
        <dbReference type="SAM" id="Phobius"/>
    </source>
</evidence>
<keyword evidence="1" id="KW-0175">Coiled coil</keyword>
<reference evidence="3" key="2">
    <citation type="submission" date="2023-04" db="EMBL/GenBank/DDBJ databases">
        <authorList>
            <person name="Beletskiy A.V."/>
            <person name="Mardanov A.V."/>
            <person name="Ravin N.V."/>
        </authorList>
    </citation>
    <scope>NUCLEOTIDE SEQUENCE</scope>
    <source>
        <strain evidence="3">GKL-01</strain>
    </source>
</reference>
<dbReference type="Proteomes" id="UP001300672">
    <property type="component" value="Chromosome"/>
</dbReference>
<keyword evidence="2" id="KW-0812">Transmembrane</keyword>
<name>A0AA95KIE1_9GAMM</name>
<dbReference type="AlphaFoldDB" id="A0AA95KIE1"/>
<accession>A0AA95KIE1</accession>
<organism evidence="3">
    <name type="scientific">Candidatus Thiocaldithrix dubininis</name>
    <dbReference type="NCBI Taxonomy" id="3080823"/>
    <lineage>
        <taxon>Bacteria</taxon>
        <taxon>Pseudomonadati</taxon>
        <taxon>Pseudomonadota</taxon>
        <taxon>Gammaproteobacteria</taxon>
        <taxon>Thiotrichales</taxon>
        <taxon>Thiotrichaceae</taxon>
        <taxon>Candidatus Thiocaldithrix</taxon>
    </lineage>
</organism>
<dbReference type="KEGG" id="tdu:QJT80_00865"/>